<evidence type="ECO:0000256" key="4">
    <source>
        <dbReference type="SAM" id="SignalP"/>
    </source>
</evidence>
<dbReference type="PANTHER" id="PTHR30035">
    <property type="entry name" value="LIPOPROTEIN VACJ-RELATED"/>
    <property type="match status" value="1"/>
</dbReference>
<accession>A0A4R7JVV7</accession>
<keyword evidence="6" id="KW-1185">Reference proteome</keyword>
<evidence type="ECO:0000256" key="1">
    <source>
        <dbReference type="ARBA" id="ARBA00010634"/>
    </source>
</evidence>
<dbReference type="PANTHER" id="PTHR30035:SF3">
    <property type="entry name" value="INTERMEMBRANE PHOSPHOLIPID TRANSPORT SYSTEM LIPOPROTEIN MLAA"/>
    <property type="match status" value="1"/>
</dbReference>
<comment type="caution">
    <text evidence="5">The sequence shown here is derived from an EMBL/GenBank/DDBJ whole genome shotgun (WGS) entry which is preliminary data.</text>
</comment>
<reference evidence="5 6" key="1">
    <citation type="submission" date="2019-03" db="EMBL/GenBank/DDBJ databases">
        <title>Genomic Encyclopedia of Type Strains, Phase IV (KMG-IV): sequencing the most valuable type-strain genomes for metagenomic binning, comparative biology and taxonomic classification.</title>
        <authorList>
            <person name="Goeker M."/>
        </authorList>
    </citation>
    <scope>NUCLEOTIDE SEQUENCE [LARGE SCALE GENOMIC DNA]</scope>
    <source>
        <strain evidence="5 6">DSM 15505</strain>
    </source>
</reference>
<dbReference type="Pfam" id="PF04333">
    <property type="entry name" value="MlaA"/>
    <property type="match status" value="1"/>
</dbReference>
<feature type="signal peptide" evidence="4">
    <location>
        <begin position="1"/>
        <end position="20"/>
    </location>
</feature>
<dbReference type="InterPro" id="IPR007428">
    <property type="entry name" value="MlaA"/>
</dbReference>
<sequence>MRRRLFPGGLVLLMAGSALAQAPGDPDSTLPEGVDSSTVADSSAYDDDDPWEGFNRGVFRFNEVIDRNLAKPVARGYNAVTPTPVNTGVSNFFNNLGELNNISNSLFQAKGEAALISTGRFVFNSTFGILGLFDVASYMELPEQEEDFGQTLGYWGVDTGPYLVLPFLGPSTVRDSAGMGVDYFNPDGWDLIESPESYYAIGLYAVDLRASLLSYEDRITGDRYNFIRNTYLQRRNYLVNDGVVENDPFAEQDEDLMLDDF</sequence>
<name>A0A4R7JVV7_9GAMM</name>
<keyword evidence="5" id="KW-0449">Lipoprotein</keyword>
<evidence type="ECO:0000256" key="3">
    <source>
        <dbReference type="SAM" id="MobiDB-lite"/>
    </source>
</evidence>
<dbReference type="AlphaFoldDB" id="A0A4R7JVV7"/>
<evidence type="ECO:0000313" key="5">
    <source>
        <dbReference type="EMBL" id="TDT41573.1"/>
    </source>
</evidence>
<dbReference type="EMBL" id="SOAX01000003">
    <property type="protein sequence ID" value="TDT41573.1"/>
    <property type="molecule type" value="Genomic_DNA"/>
</dbReference>
<organism evidence="5 6">
    <name type="scientific">Halospina denitrificans</name>
    <dbReference type="NCBI Taxonomy" id="332522"/>
    <lineage>
        <taxon>Bacteria</taxon>
        <taxon>Pseudomonadati</taxon>
        <taxon>Pseudomonadota</taxon>
        <taxon>Gammaproteobacteria</taxon>
        <taxon>Halospina</taxon>
    </lineage>
</organism>
<keyword evidence="2 4" id="KW-0732">Signal</keyword>
<dbReference type="GO" id="GO:0120010">
    <property type="term" value="P:intermembrane phospholipid transfer"/>
    <property type="evidence" value="ECO:0007669"/>
    <property type="project" value="TreeGrafter"/>
</dbReference>
<evidence type="ECO:0000256" key="2">
    <source>
        <dbReference type="ARBA" id="ARBA00022729"/>
    </source>
</evidence>
<feature type="chain" id="PRO_5020487706" evidence="4">
    <location>
        <begin position="21"/>
        <end position="261"/>
    </location>
</feature>
<feature type="region of interest" description="Disordered" evidence="3">
    <location>
        <begin position="22"/>
        <end position="44"/>
    </location>
</feature>
<dbReference type="Proteomes" id="UP000295830">
    <property type="component" value="Unassembled WGS sequence"/>
</dbReference>
<dbReference type="RefSeq" id="WP_243864970.1">
    <property type="nucleotide sequence ID" value="NZ_SOAX01000003.1"/>
</dbReference>
<comment type="similarity">
    <text evidence="1">Belongs to the MlaA family.</text>
</comment>
<dbReference type="GO" id="GO:0016020">
    <property type="term" value="C:membrane"/>
    <property type="evidence" value="ECO:0007669"/>
    <property type="project" value="InterPro"/>
</dbReference>
<proteinExistence type="inferred from homology"/>
<evidence type="ECO:0000313" key="6">
    <source>
        <dbReference type="Proteomes" id="UP000295830"/>
    </source>
</evidence>
<protein>
    <submittedName>
        <fullName evidence="5">Phospholipid-binding lipoprotein MlaA</fullName>
    </submittedName>
</protein>
<gene>
    <name evidence="5" type="ORF">DES49_1669</name>
</gene>
<dbReference type="PRINTS" id="PR01805">
    <property type="entry name" value="VACJLIPOPROT"/>
</dbReference>